<keyword evidence="3" id="KW-1185">Reference proteome</keyword>
<protein>
    <recommendedName>
        <fullName evidence="4">MAPEG superfamily protein</fullName>
    </recommendedName>
</protein>
<reference evidence="2" key="1">
    <citation type="submission" date="2021-08" db="EMBL/GenBank/DDBJ databases">
        <title>Genome of a novel bacterium of the phylum Verrucomicrobia, Oleiharenicola sp. KSB-15.</title>
        <authorList>
            <person name="Chung J.-H."/>
            <person name="Ahn J.-H."/>
            <person name="Yoon Y."/>
            <person name="Kim D.-Y."/>
            <person name="An S.-H."/>
            <person name="Park I."/>
            <person name="Yeon J."/>
        </authorList>
    </citation>
    <scope>NUCLEOTIDE SEQUENCE</scope>
    <source>
        <strain evidence="2">KSB-15</strain>
    </source>
</reference>
<keyword evidence="1" id="KW-0812">Transmembrane</keyword>
<proteinExistence type="predicted"/>
<feature type="transmembrane region" description="Helical" evidence="1">
    <location>
        <begin position="84"/>
        <end position="104"/>
    </location>
</feature>
<feature type="transmembrane region" description="Helical" evidence="1">
    <location>
        <begin position="116"/>
        <end position="137"/>
    </location>
</feature>
<evidence type="ECO:0000256" key="1">
    <source>
        <dbReference type="SAM" id="Phobius"/>
    </source>
</evidence>
<sequence length="138" mass="14901">MPAPDALWILAVRLAGAFHFVTLTFACFTPIPPDWDKNLAALPPIHRRFAIAQNFSIGATIAVLGLFSLVFAPTLVAGAPLARALCGATALFWGGRLCVLPWLNVRPVLTTPLLRLGYALLLTQCTLYAAAYAWLALR</sequence>
<gene>
    <name evidence="2" type="ORF">K0B96_11445</name>
</gene>
<accession>A0A8F9TRZ1</accession>
<evidence type="ECO:0000313" key="2">
    <source>
        <dbReference type="EMBL" id="QYM77925.1"/>
    </source>
</evidence>
<name>A0A8F9TRZ1_9BACT</name>
<keyword evidence="1" id="KW-0472">Membrane</keyword>
<evidence type="ECO:0008006" key="4">
    <source>
        <dbReference type="Google" id="ProtNLM"/>
    </source>
</evidence>
<organism evidence="2 3">
    <name type="scientific">Horticoccus luteus</name>
    <dbReference type="NCBI Taxonomy" id="2862869"/>
    <lineage>
        <taxon>Bacteria</taxon>
        <taxon>Pseudomonadati</taxon>
        <taxon>Verrucomicrobiota</taxon>
        <taxon>Opitutia</taxon>
        <taxon>Opitutales</taxon>
        <taxon>Opitutaceae</taxon>
        <taxon>Horticoccus</taxon>
    </lineage>
</organism>
<dbReference type="KEGG" id="ole:K0B96_11445"/>
<evidence type="ECO:0000313" key="3">
    <source>
        <dbReference type="Proteomes" id="UP000825051"/>
    </source>
</evidence>
<dbReference type="AlphaFoldDB" id="A0A8F9TRZ1"/>
<feature type="transmembrane region" description="Helical" evidence="1">
    <location>
        <begin position="7"/>
        <end position="31"/>
    </location>
</feature>
<dbReference type="EMBL" id="CP080507">
    <property type="protein sequence ID" value="QYM77925.1"/>
    <property type="molecule type" value="Genomic_DNA"/>
</dbReference>
<dbReference type="RefSeq" id="WP_220161029.1">
    <property type="nucleotide sequence ID" value="NZ_CP080507.1"/>
</dbReference>
<keyword evidence="1" id="KW-1133">Transmembrane helix</keyword>
<dbReference type="Proteomes" id="UP000825051">
    <property type="component" value="Chromosome"/>
</dbReference>
<feature type="transmembrane region" description="Helical" evidence="1">
    <location>
        <begin position="51"/>
        <end position="72"/>
    </location>
</feature>